<evidence type="ECO:0000313" key="2">
    <source>
        <dbReference type="Proteomes" id="UP000525078"/>
    </source>
</evidence>
<accession>A0A7J6G549</accession>
<gene>
    <name evidence="1" type="ORF">F8388_018523</name>
</gene>
<name>A0A7J6G549_CANSA</name>
<reference evidence="1 2" key="1">
    <citation type="journal article" date="2020" name="bioRxiv">
        <title>Sequence and annotation of 42 cannabis genomes reveals extensive copy number variation in cannabinoid synthesis and pathogen resistance genes.</title>
        <authorList>
            <person name="Mckernan K.J."/>
            <person name="Helbert Y."/>
            <person name="Kane L.T."/>
            <person name="Ebling H."/>
            <person name="Zhang L."/>
            <person name="Liu B."/>
            <person name="Eaton Z."/>
            <person name="Mclaughlin S."/>
            <person name="Kingan S."/>
            <person name="Baybayan P."/>
            <person name="Concepcion G."/>
            <person name="Jordan M."/>
            <person name="Riva A."/>
            <person name="Barbazuk W."/>
            <person name="Harkins T."/>
        </authorList>
    </citation>
    <scope>NUCLEOTIDE SEQUENCE [LARGE SCALE GENOMIC DNA]</scope>
    <source>
        <strain evidence="2">cv. Jamaican Lion 4</strain>
        <tissue evidence="1">Leaf</tissue>
    </source>
</reference>
<protein>
    <recommendedName>
        <fullName evidence="3">DUF4283 domain-containing protein</fullName>
    </recommendedName>
</protein>
<comment type="caution">
    <text evidence="1">The sequence shown here is derived from an EMBL/GenBank/DDBJ whole genome shotgun (WGS) entry which is preliminary data.</text>
</comment>
<sequence length="420" mass="48581">MTLVNYPLFHLFPFQCLISSCTTFSMLCSEARYKYHNSLYDLYLRFLFSFSFSDICMESILEDMNSTLCLSEKERNVHSLSESDLHDPNQPPKFFLVARCLSNTVNPKTFIKKIGEFWSNKCRDKQRISSGEPWNFFNQLILLHFPTSLQNVSKEDFQFAEFWVQTHRLPFLSKSRALAKKVGEWVGEFIEVYEDSFHEGWGSLLRIRVRLDVSQPLMCGKMVSLPRVMDEHWLEFRYENLLIGHPFDKCIAFMELVDMGVDPDLLYGPQIIGDKLPISGYDRYRTDFSKANAYPFLTRLARKTITSSIPTAFNNKNLTLGSLPQPRSLTSAELAHKNQPESSTKVKCPELPLPFPSYVPSNEATIFIKTYKRQVDLDNLRSVLKRCRNNKKEESSADDNSSQYVSDMHSDYAEGGIIPY</sequence>
<dbReference type="AlphaFoldDB" id="A0A7J6G549"/>
<evidence type="ECO:0000313" key="1">
    <source>
        <dbReference type="EMBL" id="KAF4377922.1"/>
    </source>
</evidence>
<dbReference type="Proteomes" id="UP000525078">
    <property type="component" value="Unassembled WGS sequence"/>
</dbReference>
<evidence type="ECO:0008006" key="3">
    <source>
        <dbReference type="Google" id="ProtNLM"/>
    </source>
</evidence>
<organism evidence="1 2">
    <name type="scientific">Cannabis sativa</name>
    <name type="common">Hemp</name>
    <name type="synonym">Marijuana</name>
    <dbReference type="NCBI Taxonomy" id="3483"/>
    <lineage>
        <taxon>Eukaryota</taxon>
        <taxon>Viridiplantae</taxon>
        <taxon>Streptophyta</taxon>
        <taxon>Embryophyta</taxon>
        <taxon>Tracheophyta</taxon>
        <taxon>Spermatophyta</taxon>
        <taxon>Magnoliopsida</taxon>
        <taxon>eudicotyledons</taxon>
        <taxon>Gunneridae</taxon>
        <taxon>Pentapetalae</taxon>
        <taxon>rosids</taxon>
        <taxon>fabids</taxon>
        <taxon>Rosales</taxon>
        <taxon>Cannabaceae</taxon>
        <taxon>Cannabis</taxon>
    </lineage>
</organism>
<dbReference type="PANTHER" id="PTHR31286:SF167">
    <property type="entry name" value="OS09G0268800 PROTEIN"/>
    <property type="match status" value="1"/>
</dbReference>
<proteinExistence type="predicted"/>
<dbReference type="PANTHER" id="PTHR31286">
    <property type="entry name" value="GLYCINE-RICH CELL WALL STRUCTURAL PROTEIN 1.8-LIKE"/>
    <property type="match status" value="1"/>
</dbReference>
<dbReference type="EMBL" id="JAATIP010000077">
    <property type="protein sequence ID" value="KAF4377922.1"/>
    <property type="molecule type" value="Genomic_DNA"/>
</dbReference>
<dbReference type="InterPro" id="IPR040256">
    <property type="entry name" value="At4g02000-like"/>
</dbReference>